<sequence length="21" mass="2671">MKFLFFVRIIYFFTKKRQGNS</sequence>
<dbReference type="EMBL" id="GBXM01092125">
    <property type="protein sequence ID" value="JAH16452.1"/>
    <property type="molecule type" value="Transcribed_RNA"/>
</dbReference>
<evidence type="ECO:0000313" key="1">
    <source>
        <dbReference type="EMBL" id="JAH16452.1"/>
    </source>
</evidence>
<organism evidence="1">
    <name type="scientific">Anguilla anguilla</name>
    <name type="common">European freshwater eel</name>
    <name type="synonym">Muraena anguilla</name>
    <dbReference type="NCBI Taxonomy" id="7936"/>
    <lineage>
        <taxon>Eukaryota</taxon>
        <taxon>Metazoa</taxon>
        <taxon>Chordata</taxon>
        <taxon>Craniata</taxon>
        <taxon>Vertebrata</taxon>
        <taxon>Euteleostomi</taxon>
        <taxon>Actinopterygii</taxon>
        <taxon>Neopterygii</taxon>
        <taxon>Teleostei</taxon>
        <taxon>Anguilliformes</taxon>
        <taxon>Anguillidae</taxon>
        <taxon>Anguilla</taxon>
    </lineage>
</organism>
<protein>
    <submittedName>
        <fullName evidence="1">Uncharacterized protein</fullName>
    </submittedName>
</protein>
<reference evidence="1" key="2">
    <citation type="journal article" date="2015" name="Fish Shellfish Immunol.">
        <title>Early steps in the European eel (Anguilla anguilla)-Vibrio vulnificus interaction in the gills: Role of the RtxA13 toxin.</title>
        <authorList>
            <person name="Callol A."/>
            <person name="Pajuelo D."/>
            <person name="Ebbesson L."/>
            <person name="Teles M."/>
            <person name="MacKenzie S."/>
            <person name="Amaro C."/>
        </authorList>
    </citation>
    <scope>NUCLEOTIDE SEQUENCE</scope>
</reference>
<accession>A0A0E9QIW9</accession>
<dbReference type="AlphaFoldDB" id="A0A0E9QIW9"/>
<proteinExistence type="predicted"/>
<name>A0A0E9QIW9_ANGAN</name>
<reference evidence="1" key="1">
    <citation type="submission" date="2014-11" db="EMBL/GenBank/DDBJ databases">
        <authorList>
            <person name="Amaro Gonzalez C."/>
        </authorList>
    </citation>
    <scope>NUCLEOTIDE SEQUENCE</scope>
</reference>